<name>A0ABX4MHC1_9HYPH</name>
<evidence type="ECO:0000313" key="2">
    <source>
        <dbReference type="Proteomes" id="UP000229529"/>
    </source>
</evidence>
<dbReference type="GO" id="GO:0005840">
    <property type="term" value="C:ribosome"/>
    <property type="evidence" value="ECO:0007669"/>
    <property type="project" value="UniProtKB-KW"/>
</dbReference>
<keyword evidence="1" id="KW-0687">Ribonucleoprotein</keyword>
<reference evidence="1" key="1">
    <citation type="submission" date="2017-09" db="EMBL/GenBank/DDBJ databases">
        <authorList>
            <person name="Campbell M.A."/>
            <person name="Lukasik P."/>
            <person name="Simon C."/>
            <person name="McCutcheon J.P."/>
        </authorList>
    </citation>
    <scope>NUCLEOTIDE SEQUENCE [LARGE SCALE GENOMIC DNA]</scope>
    <source>
        <strain evidence="1">ALECUR</strain>
    </source>
</reference>
<accession>A0ABX4MHC1</accession>
<gene>
    <name evidence="1" type="primary">rpsQ</name>
    <name evidence="1" type="ORF">alecur_124</name>
</gene>
<dbReference type="EMBL" id="NXGS01000086">
    <property type="protein sequence ID" value="PIM96345.1"/>
    <property type="molecule type" value="Genomic_DNA"/>
</dbReference>
<keyword evidence="2" id="KW-1185">Reference proteome</keyword>
<evidence type="ECO:0000313" key="1">
    <source>
        <dbReference type="EMBL" id="PIM96345.1"/>
    </source>
</evidence>
<comment type="caution">
    <text evidence="1">The sequence shown here is derived from an EMBL/GenBank/DDBJ whole genome shotgun (WGS) entry which is preliminary data.</text>
</comment>
<dbReference type="Proteomes" id="UP000229529">
    <property type="component" value="Unassembled WGS sequence"/>
</dbReference>
<organism evidence="1 2">
    <name type="scientific">Candidatus Hodgkinia cicadicola</name>
    <dbReference type="NCBI Taxonomy" id="573658"/>
    <lineage>
        <taxon>Bacteria</taxon>
        <taxon>Pseudomonadati</taxon>
        <taxon>Pseudomonadota</taxon>
        <taxon>Alphaproteobacteria</taxon>
        <taxon>Hyphomicrobiales</taxon>
        <taxon>Candidatus Hodgkinia</taxon>
    </lineage>
</organism>
<sequence>MLGKEDCRDRRVIPRTKRHLVSNRNNNSQVESRGVIKDWVPISKYKLWSIVGRRGVGMFFSRIIINVEYDSGTKYISWIKVGYSTNKQKLSWREDGTNKDLTNYNAYKI</sequence>
<proteinExistence type="predicted"/>
<protein>
    <submittedName>
        <fullName evidence="1">30S ribosomal protein S17</fullName>
    </submittedName>
</protein>
<keyword evidence="1" id="KW-0689">Ribosomal protein</keyword>